<keyword evidence="7" id="KW-1133">Transmembrane helix</keyword>
<dbReference type="GO" id="GO:0031145">
    <property type="term" value="P:anaphase-promoting complex-dependent catabolic process"/>
    <property type="evidence" value="ECO:0007669"/>
    <property type="project" value="TreeGrafter"/>
</dbReference>
<dbReference type="InterPro" id="IPR037679">
    <property type="entry name" value="Apc5"/>
</dbReference>
<evidence type="ECO:0000256" key="4">
    <source>
        <dbReference type="ARBA" id="ARBA00022776"/>
    </source>
</evidence>
<keyword evidence="7" id="KW-0472">Membrane</keyword>
<dbReference type="PANTHER" id="PTHR12830:SF9">
    <property type="entry name" value="ANAPHASE-PROMOTING COMPLEX SUBUNIT 5"/>
    <property type="match status" value="1"/>
</dbReference>
<name>A0A9P8PVY8_9ASCO</name>
<keyword evidence="7" id="KW-0812">Transmembrane</keyword>
<proteinExistence type="inferred from homology"/>
<evidence type="ECO:0000256" key="6">
    <source>
        <dbReference type="ARBA" id="ARBA00023306"/>
    </source>
</evidence>
<evidence type="ECO:0000256" key="7">
    <source>
        <dbReference type="SAM" id="Phobius"/>
    </source>
</evidence>
<dbReference type="PANTHER" id="PTHR12830">
    <property type="entry name" value="ANAPHASE-PROMOTING COMPLEX SUBUNIT 5"/>
    <property type="match status" value="1"/>
</dbReference>
<dbReference type="GO" id="GO:0005680">
    <property type="term" value="C:anaphase-promoting complex"/>
    <property type="evidence" value="ECO:0007669"/>
    <property type="project" value="InterPro"/>
</dbReference>
<feature type="domain" description="Anaphase-promoting complex subunit 5" evidence="8">
    <location>
        <begin position="282"/>
        <end position="371"/>
    </location>
</feature>
<dbReference type="Proteomes" id="UP000769528">
    <property type="component" value="Unassembled WGS sequence"/>
</dbReference>
<evidence type="ECO:0000313" key="9">
    <source>
        <dbReference type="EMBL" id="KAH3678384.1"/>
    </source>
</evidence>
<organism evidence="9 10">
    <name type="scientific">Wickerhamomyces mucosus</name>
    <dbReference type="NCBI Taxonomy" id="1378264"/>
    <lineage>
        <taxon>Eukaryota</taxon>
        <taxon>Fungi</taxon>
        <taxon>Dikarya</taxon>
        <taxon>Ascomycota</taxon>
        <taxon>Saccharomycotina</taxon>
        <taxon>Saccharomycetes</taxon>
        <taxon>Phaffomycetales</taxon>
        <taxon>Wickerhamomycetaceae</taxon>
        <taxon>Wickerhamomyces</taxon>
    </lineage>
</organism>
<feature type="transmembrane region" description="Helical" evidence="7">
    <location>
        <begin position="15"/>
        <end position="33"/>
    </location>
</feature>
<gene>
    <name evidence="9" type="ORF">WICMUC_001401</name>
</gene>
<comment type="caution">
    <text evidence="9">The sequence shown here is derived from an EMBL/GenBank/DDBJ whole genome shotgun (WGS) entry which is preliminary data.</text>
</comment>
<keyword evidence="10" id="KW-1185">Reference proteome</keyword>
<evidence type="ECO:0000256" key="5">
    <source>
        <dbReference type="ARBA" id="ARBA00022786"/>
    </source>
</evidence>
<reference evidence="9" key="2">
    <citation type="submission" date="2021-01" db="EMBL/GenBank/DDBJ databases">
        <authorList>
            <person name="Schikora-Tamarit M.A."/>
        </authorList>
    </citation>
    <scope>NUCLEOTIDE SEQUENCE</scope>
    <source>
        <strain evidence="9">CBS6341</strain>
    </source>
</reference>
<sequence length="779" mass="88633">MSKDNLKVVLTPSLAPYKVVLLALIAAYCAGILPSKTNRPLLTVIVKYIEGPSVLDKNIQTGSLPSLFEILRSLRESCLKAYPEEGSNYANDIEIRALHALWTLQSLDSLYSFITRAKSLLVKNYREGKSFIDNIPSSSVPKYLLTESSFLGSFVLNCVSSFESLEFDKIDLLWKSFVKFRASSKSIYEDRLQLRGSLPSDLFGAAKDGDDPHLLVSLFDKLPSLSIEAKNEVLLISQEDLVNLLEYQVKILENYGAVTTPEFRAILNNMPQSETGKIPTVHYIHYLECLREADYEGAFNYLHRYFDYMMSYRRTAFYHYALLSLATLYATFNCDGEAIRAMEESISVARENKDVECLNFLLTWLFNYLKDRPNLTHEFYVSNDQLLQFLKSRTSNESFKSLHTTAYQSDAVQNMLSGGSVVSTLESLTKSLYISVNCGNDFSSFVSHCSLASSFWYRAGQFDLAEIYNEIALDSSRSASEQVLIQTRKAYLEFTQGSIEESFSRLEKQQKQISSDLRLSKDFSNHQLLLLTEQSIRASNYYAAQSYLEKLEAQDYPNIDMQGQHKYLLAQWNLETGNYSAAHEIFLETISTFAKRETNKFWFIKFNLLNCDLFLQSDLSVRMLSTSIQCLNLSTSSGYFILALESILRITRALINVGSYEDAKAVIDAYSPLFEQSADLELKSKANEYKAAASIHLYKQRQNKLSKEDKFTVISKIIKSLEIAIDGFKKISSFKEIENCLVLQENLATLINHTELLQHASKALENIKEKIEQNSTSLY</sequence>
<dbReference type="GO" id="GO:0070979">
    <property type="term" value="P:protein K11-linked ubiquitination"/>
    <property type="evidence" value="ECO:0007669"/>
    <property type="project" value="TreeGrafter"/>
</dbReference>
<keyword evidence="3" id="KW-0132">Cell division</keyword>
<dbReference type="AlphaFoldDB" id="A0A9P8PVY8"/>
<dbReference type="Pfam" id="PF12862">
    <property type="entry name" value="ANAPC5"/>
    <property type="match status" value="1"/>
</dbReference>
<dbReference type="GO" id="GO:0051301">
    <property type="term" value="P:cell division"/>
    <property type="evidence" value="ECO:0007669"/>
    <property type="project" value="UniProtKB-KW"/>
</dbReference>
<keyword evidence="5" id="KW-0833">Ubl conjugation pathway</keyword>
<keyword evidence="6" id="KW-0131">Cell cycle</keyword>
<evidence type="ECO:0000256" key="3">
    <source>
        <dbReference type="ARBA" id="ARBA00022618"/>
    </source>
</evidence>
<accession>A0A9P8PVY8</accession>
<dbReference type="EMBL" id="JAEUBF010000443">
    <property type="protein sequence ID" value="KAH3678384.1"/>
    <property type="molecule type" value="Genomic_DNA"/>
</dbReference>
<protein>
    <recommendedName>
        <fullName evidence="2">Anaphase-promoting complex subunit 5</fullName>
    </recommendedName>
</protein>
<keyword evidence="4" id="KW-0498">Mitosis</keyword>
<comment type="similarity">
    <text evidence="1">Belongs to the APC5 family.</text>
</comment>
<dbReference type="GO" id="GO:0045842">
    <property type="term" value="P:positive regulation of mitotic metaphase/anaphase transition"/>
    <property type="evidence" value="ECO:0007669"/>
    <property type="project" value="TreeGrafter"/>
</dbReference>
<evidence type="ECO:0000313" key="10">
    <source>
        <dbReference type="Proteomes" id="UP000769528"/>
    </source>
</evidence>
<dbReference type="OrthoDB" id="2504561at2759"/>
<reference evidence="9" key="1">
    <citation type="journal article" date="2021" name="Open Biol.">
        <title>Shared evolutionary footprints suggest mitochondrial oxidative damage underlies multiple complex I losses in fungi.</title>
        <authorList>
            <person name="Schikora-Tamarit M.A."/>
            <person name="Marcet-Houben M."/>
            <person name="Nosek J."/>
            <person name="Gabaldon T."/>
        </authorList>
    </citation>
    <scope>NUCLEOTIDE SEQUENCE</scope>
    <source>
        <strain evidence="9">CBS6341</strain>
    </source>
</reference>
<dbReference type="InterPro" id="IPR026000">
    <property type="entry name" value="Apc5_dom"/>
</dbReference>
<evidence type="ECO:0000259" key="8">
    <source>
        <dbReference type="Pfam" id="PF12862"/>
    </source>
</evidence>
<evidence type="ECO:0000256" key="1">
    <source>
        <dbReference type="ARBA" id="ARBA00007450"/>
    </source>
</evidence>
<evidence type="ECO:0000256" key="2">
    <source>
        <dbReference type="ARBA" id="ARBA00016066"/>
    </source>
</evidence>